<evidence type="ECO:0000259" key="12">
    <source>
        <dbReference type="PROSITE" id="PS50106"/>
    </source>
</evidence>
<keyword evidence="7" id="KW-0862">Zinc</keyword>
<dbReference type="InterPro" id="IPR041489">
    <property type="entry name" value="PDZ_6"/>
</dbReference>
<evidence type="ECO:0000256" key="11">
    <source>
        <dbReference type="SAM" id="Phobius"/>
    </source>
</evidence>
<dbReference type="EMBL" id="CP071446">
    <property type="protein sequence ID" value="QTA38252.1"/>
    <property type="molecule type" value="Genomic_DNA"/>
</dbReference>
<feature type="transmembrane region" description="Helical" evidence="11">
    <location>
        <begin position="5"/>
        <end position="21"/>
    </location>
</feature>
<dbReference type="InterPro" id="IPR036034">
    <property type="entry name" value="PDZ_sf"/>
</dbReference>
<feature type="transmembrane region" description="Helical" evidence="11">
    <location>
        <begin position="416"/>
        <end position="438"/>
    </location>
</feature>
<feature type="transmembrane region" description="Helical" evidence="11">
    <location>
        <begin position="467"/>
        <end position="486"/>
    </location>
</feature>
<feature type="domain" description="PDZ" evidence="12">
    <location>
        <begin position="122"/>
        <end position="176"/>
    </location>
</feature>
<dbReference type="PANTHER" id="PTHR42837:SF2">
    <property type="entry name" value="MEMBRANE METALLOPROTEASE ARASP2, CHLOROPLASTIC-RELATED"/>
    <property type="match status" value="1"/>
</dbReference>
<dbReference type="SMART" id="SM00228">
    <property type="entry name" value="PDZ"/>
    <property type="match status" value="1"/>
</dbReference>
<comment type="cofactor">
    <cofactor evidence="1">
        <name>Zn(2+)</name>
        <dbReference type="ChEBI" id="CHEBI:29105"/>
    </cofactor>
</comment>
<feature type="transmembrane region" description="Helical" evidence="11">
    <location>
        <begin position="92"/>
        <end position="115"/>
    </location>
</feature>
<evidence type="ECO:0000256" key="10">
    <source>
        <dbReference type="ARBA" id="ARBA00023136"/>
    </source>
</evidence>
<dbReference type="InterPro" id="IPR001478">
    <property type="entry name" value="PDZ"/>
</dbReference>
<comment type="similarity">
    <text evidence="3">Belongs to the peptidase M50B family.</text>
</comment>
<feature type="transmembrane region" description="Helical" evidence="11">
    <location>
        <begin position="27"/>
        <end position="48"/>
    </location>
</feature>
<dbReference type="Proteomes" id="UP000671862">
    <property type="component" value="Chromosome"/>
</dbReference>
<dbReference type="Pfam" id="PF17820">
    <property type="entry name" value="PDZ_6"/>
    <property type="match status" value="1"/>
</dbReference>
<evidence type="ECO:0000256" key="2">
    <source>
        <dbReference type="ARBA" id="ARBA00004141"/>
    </source>
</evidence>
<keyword evidence="4 13" id="KW-0645">Protease</keyword>
<dbReference type="PROSITE" id="PS50106">
    <property type="entry name" value="PDZ"/>
    <property type="match status" value="1"/>
</dbReference>
<evidence type="ECO:0000256" key="5">
    <source>
        <dbReference type="ARBA" id="ARBA00022692"/>
    </source>
</evidence>
<comment type="subcellular location">
    <subcellularLocation>
        <location evidence="2">Membrane</location>
        <topology evidence="2">Multi-pass membrane protein</topology>
    </subcellularLocation>
</comment>
<dbReference type="CDD" id="cd06163">
    <property type="entry name" value="S2P-M50_PDZ_RseP-like"/>
    <property type="match status" value="1"/>
</dbReference>
<dbReference type="SUPFAM" id="SSF50156">
    <property type="entry name" value="PDZ domain-like"/>
    <property type="match status" value="1"/>
</dbReference>
<sequence>MLGILNFVAFIIVFMVVVIVHELGHFIFAKLFSVKVLEFAIGFGSAIWKKKIKGTLLRINIVPFGGYVRLKGEDITEEGEDSLYSKPAWQRLLIAFAGPLFSILTAYVLFIPIVINWGVPAVTIDKIVEDSPAERAGLKRGDVILEINGKKVFDTVEVSNVISKGETVVFTILRNDEKLKLTITPQLTPPEYFIVVDDVRGKVEKEIVKVNNFDIDKYNFEIGEYITMKDISGNKLSGVVKAFQYTPERYTVGFYYAGLSPEIAKDVEPFQKGDILVKVDNILVKDYLSLINLVSALNLKDNQFEIHMWGKKIKNVVKPLSDTLEITILRNGREINLSMKKEVFAQKISTPGFFKTENYVLKPKNIVESVILAVQRCNSAALYIWKTLPGIFFGKNTKEVAGPIGIAVLVGEAAKAGWEVILTVVALITLNLGIFNLFPLPALDGGRIIFSLIEIITRKKVNRKLEALIHTIGFFVLIGIAFYFIVLDVSRFF</sequence>
<dbReference type="Gene3D" id="2.30.42.10">
    <property type="match status" value="1"/>
</dbReference>
<evidence type="ECO:0000313" key="13">
    <source>
        <dbReference type="EMBL" id="QTA38252.1"/>
    </source>
</evidence>
<evidence type="ECO:0000256" key="7">
    <source>
        <dbReference type="ARBA" id="ARBA00022833"/>
    </source>
</evidence>
<evidence type="ECO:0000256" key="3">
    <source>
        <dbReference type="ARBA" id="ARBA00007931"/>
    </source>
</evidence>
<keyword evidence="8 11" id="KW-1133">Transmembrane helix</keyword>
<keyword evidence="10 11" id="KW-0472">Membrane</keyword>
<proteinExistence type="inferred from homology"/>
<evidence type="ECO:0000256" key="6">
    <source>
        <dbReference type="ARBA" id="ARBA00022801"/>
    </source>
</evidence>
<accession>A0ABX7S987</accession>
<dbReference type="PANTHER" id="PTHR42837">
    <property type="entry name" value="REGULATOR OF SIGMA-E PROTEASE RSEP"/>
    <property type="match status" value="1"/>
</dbReference>
<evidence type="ECO:0000256" key="9">
    <source>
        <dbReference type="ARBA" id="ARBA00023049"/>
    </source>
</evidence>
<keyword evidence="14" id="KW-1185">Reference proteome</keyword>
<dbReference type="GO" id="GO:0008233">
    <property type="term" value="F:peptidase activity"/>
    <property type="evidence" value="ECO:0007669"/>
    <property type="project" value="UniProtKB-KW"/>
</dbReference>
<keyword evidence="5 11" id="KW-0812">Transmembrane</keyword>
<dbReference type="RefSeq" id="WP_207566971.1">
    <property type="nucleotide sequence ID" value="NZ_CP071446.1"/>
</dbReference>
<dbReference type="InterPro" id="IPR008915">
    <property type="entry name" value="Peptidase_M50"/>
</dbReference>
<evidence type="ECO:0000313" key="14">
    <source>
        <dbReference type="Proteomes" id="UP000671862"/>
    </source>
</evidence>
<dbReference type="GO" id="GO:0006508">
    <property type="term" value="P:proteolysis"/>
    <property type="evidence" value="ECO:0007669"/>
    <property type="project" value="UniProtKB-KW"/>
</dbReference>
<evidence type="ECO:0000256" key="8">
    <source>
        <dbReference type="ARBA" id="ARBA00022989"/>
    </source>
</evidence>
<gene>
    <name evidence="13" type="ORF">JYK00_01550</name>
</gene>
<evidence type="ECO:0000256" key="4">
    <source>
        <dbReference type="ARBA" id="ARBA00022670"/>
    </source>
</evidence>
<reference evidence="13 14" key="1">
    <citation type="submission" date="2021-03" db="EMBL/GenBank/DDBJ databases">
        <title>Thermosipho ferrireducens sp.nov., an anaerobic thermophilic iron-reducing bacterium isolated from a deep-sea hydrothermal sulfide deposits.</title>
        <authorList>
            <person name="Zeng X."/>
            <person name="Chen Y."/>
            <person name="Shao Z."/>
        </authorList>
    </citation>
    <scope>NUCLEOTIDE SEQUENCE [LARGE SCALE GENOMIC DNA]</scope>
    <source>
        <strain evidence="13 14">JL129W03</strain>
    </source>
</reference>
<keyword evidence="9" id="KW-0482">Metalloprotease</keyword>
<name>A0ABX7S987_9BACT</name>
<dbReference type="Pfam" id="PF02163">
    <property type="entry name" value="Peptidase_M50"/>
    <property type="match status" value="1"/>
</dbReference>
<protein>
    <submittedName>
        <fullName evidence="13">Site-2 protease family protein</fullName>
    </submittedName>
</protein>
<keyword evidence="6" id="KW-0378">Hydrolase</keyword>
<dbReference type="InterPro" id="IPR004387">
    <property type="entry name" value="Pept_M50_Zn"/>
</dbReference>
<organism evidence="13 14">
    <name type="scientific">Thermosipho ferrireducens</name>
    <dbReference type="NCBI Taxonomy" id="2571116"/>
    <lineage>
        <taxon>Bacteria</taxon>
        <taxon>Thermotogati</taxon>
        <taxon>Thermotogota</taxon>
        <taxon>Thermotogae</taxon>
        <taxon>Thermotogales</taxon>
        <taxon>Fervidobacteriaceae</taxon>
        <taxon>Thermosipho</taxon>
    </lineage>
</organism>
<evidence type="ECO:0000256" key="1">
    <source>
        <dbReference type="ARBA" id="ARBA00001947"/>
    </source>
</evidence>